<evidence type="ECO:0000256" key="1">
    <source>
        <dbReference type="ARBA" id="ARBA00005689"/>
    </source>
</evidence>
<proteinExistence type="inferred from homology"/>
<dbReference type="SUPFAM" id="SSF52283">
    <property type="entry name" value="Formate/glycerate dehydrogenase catalytic domain-like"/>
    <property type="match status" value="1"/>
</dbReference>
<dbReference type="GO" id="GO:0005886">
    <property type="term" value="C:plasma membrane"/>
    <property type="evidence" value="ECO:0007669"/>
    <property type="project" value="TreeGrafter"/>
</dbReference>
<evidence type="ECO:0000256" key="4">
    <source>
        <dbReference type="ARBA" id="ARBA00023027"/>
    </source>
</evidence>
<dbReference type="Pfam" id="PF05222">
    <property type="entry name" value="AlaDh_PNT_N"/>
    <property type="match status" value="1"/>
</dbReference>
<feature type="domain" description="Alanine dehydrogenase/pyridine nucleotide transhydrogenase NAD(H)-binding" evidence="9">
    <location>
        <begin position="149"/>
        <end position="297"/>
    </location>
</feature>
<feature type="binding site" evidence="8">
    <location>
        <position position="203"/>
    </location>
    <ligand>
        <name>NAD(+)</name>
        <dbReference type="ChEBI" id="CHEBI:57540"/>
    </ligand>
</feature>
<evidence type="ECO:0000313" key="11">
    <source>
        <dbReference type="EMBL" id="AHG90936.1"/>
    </source>
</evidence>
<feature type="active site" description="Proton donor/acceptor" evidence="6">
    <location>
        <position position="96"/>
    </location>
</feature>
<dbReference type="eggNOG" id="COG0686">
    <property type="taxonomic scope" value="Bacteria"/>
</dbReference>
<dbReference type="SUPFAM" id="SSF51735">
    <property type="entry name" value="NAD(P)-binding Rossmann-fold domains"/>
    <property type="match status" value="1"/>
</dbReference>
<feature type="binding site" evidence="8">
    <location>
        <position position="134"/>
    </location>
    <ligand>
        <name>NAD(+)</name>
        <dbReference type="ChEBI" id="CHEBI:57540"/>
    </ligand>
</feature>
<feature type="domain" description="Alanine dehydrogenase/pyridine nucleotide transhydrogenase N-terminal" evidence="10">
    <location>
        <begin position="4"/>
        <end position="137"/>
    </location>
</feature>
<dbReference type="NCBIfam" id="TIGR00518">
    <property type="entry name" value="alaDH"/>
    <property type="match status" value="1"/>
</dbReference>
<keyword evidence="12" id="KW-1185">Reference proteome</keyword>
<dbReference type="SMART" id="SM01003">
    <property type="entry name" value="AlaDh_PNT_N"/>
    <property type="match status" value="1"/>
</dbReference>
<dbReference type="Gene3D" id="3.40.50.720">
    <property type="entry name" value="NAD(P)-binding Rossmann-like Domain"/>
    <property type="match status" value="2"/>
</dbReference>
<dbReference type="HOGENOM" id="CLU_003376_3_0_0"/>
<dbReference type="PIRSF" id="PIRSF000183">
    <property type="entry name" value="Alanine_dh"/>
    <property type="match status" value="1"/>
</dbReference>
<name>W0RJI1_9BACT</name>
<dbReference type="EMBL" id="CP007128">
    <property type="protein sequence ID" value="AHG90936.1"/>
    <property type="molecule type" value="Genomic_DNA"/>
</dbReference>
<evidence type="ECO:0000256" key="8">
    <source>
        <dbReference type="PIRSR" id="PIRSR000183-3"/>
    </source>
</evidence>
<dbReference type="InParanoid" id="W0RJI1"/>
<dbReference type="FunFam" id="3.40.50.720:FF:000049">
    <property type="entry name" value="Alanine dehydrogenase"/>
    <property type="match status" value="1"/>
</dbReference>
<evidence type="ECO:0000256" key="3">
    <source>
        <dbReference type="ARBA" id="ARBA00023002"/>
    </source>
</evidence>
<feature type="binding site" evidence="8">
    <location>
        <begin position="239"/>
        <end position="240"/>
    </location>
    <ligand>
        <name>NAD(+)</name>
        <dbReference type="ChEBI" id="CHEBI:57540"/>
    </ligand>
</feature>
<evidence type="ECO:0000256" key="7">
    <source>
        <dbReference type="PIRSR" id="PIRSR000183-2"/>
    </source>
</evidence>
<dbReference type="GO" id="GO:0000166">
    <property type="term" value="F:nucleotide binding"/>
    <property type="evidence" value="ECO:0007669"/>
    <property type="project" value="UniProtKB-KW"/>
</dbReference>
<evidence type="ECO:0000256" key="6">
    <source>
        <dbReference type="PIRSR" id="PIRSR000183-1"/>
    </source>
</evidence>
<evidence type="ECO:0000256" key="2">
    <source>
        <dbReference type="ARBA" id="ARBA00012897"/>
    </source>
</evidence>
<dbReference type="InterPro" id="IPR007886">
    <property type="entry name" value="AlaDH/PNT_N"/>
</dbReference>
<dbReference type="InterPro" id="IPR007698">
    <property type="entry name" value="AlaDH/PNT_NAD(H)-bd"/>
</dbReference>
<feature type="binding site" evidence="7">
    <location>
        <position position="15"/>
    </location>
    <ligand>
        <name>substrate</name>
    </ligand>
</feature>
<dbReference type="RefSeq" id="WP_025412398.1">
    <property type="nucleotide sequence ID" value="NZ_CP007128.1"/>
</dbReference>
<keyword evidence="3 5" id="KW-0560">Oxidoreductase</keyword>
<dbReference type="EC" id="1.4.1.1" evidence="2 5"/>
<dbReference type="GO" id="GO:0000286">
    <property type="term" value="F:alanine dehydrogenase activity"/>
    <property type="evidence" value="ECO:0007669"/>
    <property type="project" value="UniProtKB-UniRule"/>
</dbReference>
<evidence type="ECO:0000259" key="9">
    <source>
        <dbReference type="SMART" id="SM01002"/>
    </source>
</evidence>
<dbReference type="FunCoup" id="W0RJI1">
    <property type="interactions" value="273"/>
</dbReference>
<feature type="active site" description="Proton donor/acceptor" evidence="6">
    <location>
        <position position="270"/>
    </location>
</feature>
<feature type="binding site" evidence="7">
    <location>
        <position position="75"/>
    </location>
    <ligand>
        <name>substrate</name>
    </ligand>
</feature>
<comment type="catalytic activity">
    <reaction evidence="5">
        <text>L-alanine + NAD(+) + H2O = pyruvate + NH4(+) + NADH + H(+)</text>
        <dbReference type="Rhea" id="RHEA:18405"/>
        <dbReference type="ChEBI" id="CHEBI:15361"/>
        <dbReference type="ChEBI" id="CHEBI:15377"/>
        <dbReference type="ChEBI" id="CHEBI:15378"/>
        <dbReference type="ChEBI" id="CHEBI:28938"/>
        <dbReference type="ChEBI" id="CHEBI:57540"/>
        <dbReference type="ChEBI" id="CHEBI:57945"/>
        <dbReference type="ChEBI" id="CHEBI:57972"/>
        <dbReference type="EC" id="1.4.1.1"/>
    </reaction>
</comment>
<dbReference type="Pfam" id="PF01262">
    <property type="entry name" value="AlaDh_PNT_C"/>
    <property type="match status" value="1"/>
</dbReference>
<sequence>MLIGVPKEIKTNENRVALVPAGAEALVANGHRVIVETGAGDGSGFTDADYTAVGVEIAPDADAVWAAADMIMKVKEPIEPEWKRMRAGQTVFTYFHFAADERLTRAHLESGATCIAYETVELPTGELPLLTPMSEVAGRMAVQEGAKYLEKLYGGRGVLLGGVPGVPPAKVVILGGGIVGINAAKMAAGMGAKVVVLDVNLDRLRYLSDVMPANVQLIYSNRQNILEQISTADLVVGAVLIPGAKAPKLVRREDIKKMHPGAVIVDVAVDQGGCIETIHATTHENPTYVIDGVIHYGVANMPGGVPRTSTLALTNATLPYALQLANKGWRRALRENPALLKGLNAVDGRVTYPGVADAFGLEYTDPSEMLGEPALAR</sequence>
<evidence type="ECO:0000259" key="10">
    <source>
        <dbReference type="SMART" id="SM01003"/>
    </source>
</evidence>
<dbReference type="CDD" id="cd05305">
    <property type="entry name" value="L-AlaDH"/>
    <property type="match status" value="1"/>
</dbReference>
<dbReference type="InterPro" id="IPR008141">
    <property type="entry name" value="Ala_DH"/>
</dbReference>
<evidence type="ECO:0000256" key="5">
    <source>
        <dbReference type="PIRNR" id="PIRNR000183"/>
    </source>
</evidence>
<evidence type="ECO:0000313" key="12">
    <source>
        <dbReference type="Proteomes" id="UP000019151"/>
    </source>
</evidence>
<keyword evidence="4 5" id="KW-0520">NAD</keyword>
<feature type="binding site" evidence="8">
    <location>
        <position position="220"/>
    </location>
    <ligand>
        <name>NAD(+)</name>
        <dbReference type="ChEBI" id="CHEBI:57540"/>
    </ligand>
</feature>
<feature type="binding site" evidence="8">
    <location>
        <position position="198"/>
    </location>
    <ligand>
        <name>NAD(+)</name>
        <dbReference type="ChEBI" id="CHEBI:57540"/>
    </ligand>
</feature>
<reference evidence="11 12" key="1">
    <citation type="journal article" date="2014" name="Genome Announc.">
        <title>Genome Sequence and Methylome of Soil Bacterium Gemmatirosa kalamazoonensis KBS708T, a Member of the Rarely Cultivated Gemmatimonadetes Phylum.</title>
        <authorList>
            <person name="Debruyn J.M."/>
            <person name="Radosevich M."/>
            <person name="Wommack K.E."/>
            <person name="Polson S.W."/>
            <person name="Hauser L.J."/>
            <person name="Fawaz M.N."/>
            <person name="Korlach J."/>
            <person name="Tsai Y.C."/>
        </authorList>
    </citation>
    <scope>NUCLEOTIDE SEQUENCE [LARGE SCALE GENOMIC DNA]</scope>
    <source>
        <strain evidence="11 12">KBS708</strain>
    </source>
</reference>
<dbReference type="STRING" id="861299.J421_3399"/>
<gene>
    <name evidence="11" type="ORF">J421_3399</name>
</gene>
<accession>W0RJI1</accession>
<dbReference type="InterPro" id="IPR008143">
    <property type="entry name" value="Ala_DH/PNT_CS2"/>
</dbReference>
<feature type="binding site" evidence="8">
    <location>
        <begin position="298"/>
        <end position="301"/>
    </location>
    <ligand>
        <name>NAD(+)</name>
        <dbReference type="ChEBI" id="CHEBI:57540"/>
    </ligand>
</feature>
<dbReference type="OrthoDB" id="9804592at2"/>
<dbReference type="KEGG" id="gba:J421_3399"/>
<dbReference type="AlphaFoldDB" id="W0RJI1"/>
<protein>
    <recommendedName>
        <fullName evidence="2 5">Alanine dehydrogenase</fullName>
        <ecNumber evidence="2 5">1.4.1.1</ecNumber>
    </recommendedName>
</protein>
<dbReference type="SMART" id="SM01002">
    <property type="entry name" value="AlaDh_PNT_C"/>
    <property type="match status" value="1"/>
</dbReference>
<dbReference type="PANTHER" id="PTHR42795">
    <property type="entry name" value="ALANINE DEHYDROGENASE"/>
    <property type="match status" value="1"/>
</dbReference>
<organism evidence="11 12">
    <name type="scientific">Gemmatirosa kalamazoonensis</name>
    <dbReference type="NCBI Taxonomy" id="861299"/>
    <lineage>
        <taxon>Bacteria</taxon>
        <taxon>Pseudomonadati</taxon>
        <taxon>Gemmatimonadota</taxon>
        <taxon>Gemmatimonadia</taxon>
        <taxon>Gemmatimonadales</taxon>
        <taxon>Gemmatimonadaceae</taxon>
        <taxon>Gemmatirosa</taxon>
    </lineage>
</organism>
<dbReference type="GO" id="GO:0042853">
    <property type="term" value="P:L-alanine catabolic process"/>
    <property type="evidence" value="ECO:0007669"/>
    <property type="project" value="InterPro"/>
</dbReference>
<dbReference type="PATRIC" id="fig|861299.3.peg.3450"/>
<dbReference type="InterPro" id="IPR036291">
    <property type="entry name" value="NAD(P)-bd_dom_sf"/>
</dbReference>
<comment type="similarity">
    <text evidence="1 5">Belongs to the AlaDH/PNT family.</text>
</comment>
<keyword evidence="8" id="KW-0547">Nucleotide-binding</keyword>
<feature type="binding site" evidence="8">
    <location>
        <begin position="267"/>
        <end position="270"/>
    </location>
    <ligand>
        <name>NAD(+)</name>
        <dbReference type="ChEBI" id="CHEBI:57540"/>
    </ligand>
</feature>
<dbReference type="PANTHER" id="PTHR42795:SF1">
    <property type="entry name" value="ALANINE DEHYDROGENASE"/>
    <property type="match status" value="1"/>
</dbReference>
<dbReference type="PROSITE" id="PS00837">
    <property type="entry name" value="ALADH_PNT_2"/>
    <property type="match status" value="1"/>
</dbReference>
<dbReference type="Proteomes" id="UP000019151">
    <property type="component" value="Chromosome"/>
</dbReference>